<evidence type="ECO:0000313" key="2">
    <source>
        <dbReference type="Proteomes" id="UP001497512"/>
    </source>
</evidence>
<proteinExistence type="predicted"/>
<dbReference type="PANTHER" id="PTHR35130:SF1">
    <property type="entry name" value="MEDIATOR OF RNA POLYMERASE II TRANSCRIPTION SUBUNIT 16"/>
    <property type="match status" value="1"/>
</dbReference>
<keyword evidence="2" id="KW-1185">Reference proteome</keyword>
<accession>A0ABP0TBG5</accession>
<gene>
    <name evidence="1" type="ORF">CSSPTR1EN2_LOCUS1500</name>
</gene>
<sequence>MLDIMLGAGIEPALVNPSTLIPEPWQASSEKLTGLGVNAMVVDPALVPTVHVLFLFCHLLATAHAAADNAASATPLEPSTALSTATVPPVPNTPGKSHLTGYCFIKDYIST</sequence>
<dbReference type="PANTHER" id="PTHR35130">
    <property type="entry name" value="MEDIATOR OF RNA POLYMERASE II TRANSCRIPTION SUBUNIT 16"/>
    <property type="match status" value="1"/>
</dbReference>
<evidence type="ECO:0000313" key="1">
    <source>
        <dbReference type="EMBL" id="CAK9191657.1"/>
    </source>
</evidence>
<protein>
    <submittedName>
        <fullName evidence="1">Uncharacterized protein</fullName>
    </submittedName>
</protein>
<name>A0ABP0TBG5_9BRYO</name>
<dbReference type="EMBL" id="OZ019893">
    <property type="protein sequence ID" value="CAK9191657.1"/>
    <property type="molecule type" value="Genomic_DNA"/>
</dbReference>
<reference evidence="1 2" key="1">
    <citation type="submission" date="2024-02" db="EMBL/GenBank/DDBJ databases">
        <authorList>
            <consortium name="ELIXIR-Norway"/>
            <consortium name="Elixir Norway"/>
        </authorList>
    </citation>
    <scope>NUCLEOTIDE SEQUENCE [LARGE SCALE GENOMIC DNA]</scope>
</reference>
<dbReference type="InterPro" id="IPR038836">
    <property type="entry name" value="MED16"/>
</dbReference>
<organism evidence="1 2">
    <name type="scientific">Sphagnum troendelagicum</name>
    <dbReference type="NCBI Taxonomy" id="128251"/>
    <lineage>
        <taxon>Eukaryota</taxon>
        <taxon>Viridiplantae</taxon>
        <taxon>Streptophyta</taxon>
        <taxon>Embryophyta</taxon>
        <taxon>Bryophyta</taxon>
        <taxon>Sphagnophytina</taxon>
        <taxon>Sphagnopsida</taxon>
        <taxon>Sphagnales</taxon>
        <taxon>Sphagnaceae</taxon>
        <taxon>Sphagnum</taxon>
    </lineage>
</organism>
<dbReference type="Proteomes" id="UP001497512">
    <property type="component" value="Chromosome 1"/>
</dbReference>